<evidence type="ECO:0000259" key="1">
    <source>
        <dbReference type="Pfam" id="PF01464"/>
    </source>
</evidence>
<gene>
    <name evidence="2" type="ORF">AN477_20065</name>
</gene>
<dbReference type="GO" id="GO:0009253">
    <property type="term" value="P:peptidoglycan catabolic process"/>
    <property type="evidence" value="ECO:0007669"/>
    <property type="project" value="TreeGrafter"/>
</dbReference>
<keyword evidence="3" id="KW-1185">Reference proteome</keyword>
<evidence type="ECO:0000313" key="3">
    <source>
        <dbReference type="Proteomes" id="UP000050482"/>
    </source>
</evidence>
<reference evidence="2 3" key="1">
    <citation type="submission" date="2015-09" db="EMBL/GenBank/DDBJ databases">
        <title>Draft genome sequence of Alicyclobacillus ferrooxydans DSM 22381.</title>
        <authorList>
            <person name="Hemp J."/>
        </authorList>
    </citation>
    <scope>NUCLEOTIDE SEQUENCE [LARGE SCALE GENOMIC DNA]</scope>
    <source>
        <strain evidence="2 3">TC-34</strain>
    </source>
</reference>
<organism evidence="2 3">
    <name type="scientific">Alicyclobacillus ferrooxydans</name>
    <dbReference type="NCBI Taxonomy" id="471514"/>
    <lineage>
        <taxon>Bacteria</taxon>
        <taxon>Bacillati</taxon>
        <taxon>Bacillota</taxon>
        <taxon>Bacilli</taxon>
        <taxon>Bacillales</taxon>
        <taxon>Alicyclobacillaceae</taxon>
        <taxon>Alicyclobacillus</taxon>
    </lineage>
</organism>
<dbReference type="PATRIC" id="fig|471514.4.peg.1118"/>
<dbReference type="PANTHER" id="PTHR30163:SF8">
    <property type="entry name" value="LYTIC MUREIN TRANSGLYCOSYLASE"/>
    <property type="match status" value="1"/>
</dbReference>
<dbReference type="Proteomes" id="UP000050482">
    <property type="component" value="Unassembled WGS sequence"/>
</dbReference>
<comment type="caution">
    <text evidence="2">The sequence shown here is derived from an EMBL/GenBank/DDBJ whole genome shotgun (WGS) entry which is preliminary data.</text>
</comment>
<dbReference type="Pfam" id="PF01464">
    <property type="entry name" value="SLT"/>
    <property type="match status" value="1"/>
</dbReference>
<name>A0A0P9CA00_9BACL</name>
<proteinExistence type="predicted"/>
<dbReference type="AlphaFoldDB" id="A0A0P9CA00"/>
<dbReference type="GO" id="GO:0008933">
    <property type="term" value="F:peptidoglycan lytic transglycosylase activity"/>
    <property type="evidence" value="ECO:0007669"/>
    <property type="project" value="TreeGrafter"/>
</dbReference>
<dbReference type="InterPro" id="IPR008258">
    <property type="entry name" value="Transglycosylase_SLT_dom_1"/>
</dbReference>
<accession>A0A0P9CA00</accession>
<sequence>MVYKPGWKIKHVVVHASRRAISPHVNLTSVSSKGIPVQLIPVYMAAGQKYGIPWTVLAAIHRTETDFSTGAVVSWAGAEGPMQFMPSTFQRYGVTAPGCQGAPDINNVYDAIYTAAHMLALDGYSSNPVGALYQYNHSMTYVESIQSLAQAYQV</sequence>
<dbReference type="Gene3D" id="1.10.530.10">
    <property type="match status" value="1"/>
</dbReference>
<dbReference type="EMBL" id="LJCO01000085">
    <property type="protein sequence ID" value="KPV42076.1"/>
    <property type="molecule type" value="Genomic_DNA"/>
</dbReference>
<feature type="domain" description="Transglycosylase SLT" evidence="1">
    <location>
        <begin position="45"/>
        <end position="137"/>
    </location>
</feature>
<dbReference type="PANTHER" id="PTHR30163">
    <property type="entry name" value="MEMBRANE-BOUND LYTIC MUREIN TRANSGLYCOSYLASE B"/>
    <property type="match status" value="1"/>
</dbReference>
<dbReference type="InterPro" id="IPR023346">
    <property type="entry name" value="Lysozyme-like_dom_sf"/>
</dbReference>
<dbReference type="InterPro" id="IPR043426">
    <property type="entry name" value="MltB-like"/>
</dbReference>
<dbReference type="SUPFAM" id="SSF53955">
    <property type="entry name" value="Lysozyme-like"/>
    <property type="match status" value="1"/>
</dbReference>
<dbReference type="CDD" id="cd13399">
    <property type="entry name" value="Slt35-like"/>
    <property type="match status" value="1"/>
</dbReference>
<protein>
    <recommendedName>
        <fullName evidence="1">Transglycosylase SLT domain-containing protein</fullName>
    </recommendedName>
</protein>
<evidence type="ECO:0000313" key="2">
    <source>
        <dbReference type="EMBL" id="KPV42076.1"/>
    </source>
</evidence>
<dbReference type="STRING" id="471514.AN477_20065"/>